<name>A0A2T4J536_FUSBL</name>
<keyword evidence="1" id="KW-0472">Membrane</keyword>
<evidence type="ECO:0000313" key="3">
    <source>
        <dbReference type="Proteomes" id="UP000241362"/>
    </source>
</evidence>
<feature type="transmembrane region" description="Helical" evidence="1">
    <location>
        <begin position="6"/>
        <end position="25"/>
    </location>
</feature>
<keyword evidence="1" id="KW-0812">Transmembrane</keyword>
<dbReference type="RefSeq" id="WP_107674488.1">
    <property type="nucleotide sequence ID" value="NZ_PZKE01000021.1"/>
</dbReference>
<organism evidence="2 3">
    <name type="scientific">Fuscovulum blasticum DSM 2131</name>
    <dbReference type="NCBI Taxonomy" id="1188250"/>
    <lineage>
        <taxon>Bacteria</taxon>
        <taxon>Pseudomonadati</taxon>
        <taxon>Pseudomonadota</taxon>
        <taxon>Alphaproteobacteria</taxon>
        <taxon>Rhodobacterales</taxon>
        <taxon>Paracoccaceae</taxon>
        <taxon>Pseudogemmobacter</taxon>
    </lineage>
</organism>
<protein>
    <submittedName>
        <fullName evidence="2">Uncharacterized protein</fullName>
    </submittedName>
</protein>
<evidence type="ECO:0000313" key="2">
    <source>
        <dbReference type="EMBL" id="PTE13012.1"/>
    </source>
</evidence>
<evidence type="ECO:0000256" key="1">
    <source>
        <dbReference type="SAM" id="Phobius"/>
    </source>
</evidence>
<dbReference type="AlphaFoldDB" id="A0A2T4J536"/>
<feature type="transmembrane region" description="Helical" evidence="1">
    <location>
        <begin position="74"/>
        <end position="93"/>
    </location>
</feature>
<reference evidence="2 3" key="1">
    <citation type="submission" date="2018-03" db="EMBL/GenBank/DDBJ databases">
        <title>Rhodobacter blasticus.</title>
        <authorList>
            <person name="Meyer T.E."/>
            <person name="Miller S."/>
            <person name="Lodha T."/>
            <person name="Gandham S."/>
            <person name="Chintalapati S."/>
            <person name="Chintalapati V.R."/>
        </authorList>
    </citation>
    <scope>NUCLEOTIDE SEQUENCE [LARGE SCALE GENOMIC DNA]</scope>
    <source>
        <strain evidence="2 3">DSM 2131</strain>
    </source>
</reference>
<sequence length="178" mass="19322">MDPITLISLGLVLALMAGLTVWFRWRHRTALPVILPDGRGLMRLPRGQLLFFVLGFLALAAVLGSLAVQGGGTPVRAAAGIVGLFGLALLLTLTPAYNLEWDEDGVIGPSGYGLLPVGARPVFLTWDEITSIHVDRLRSHVLTGRRGRRIVVYNIYGGKRIFLQLLLSFRPDLNVTAG</sequence>
<accession>A0A2T4J536</accession>
<comment type="caution">
    <text evidence="2">The sequence shown here is derived from an EMBL/GenBank/DDBJ whole genome shotgun (WGS) entry which is preliminary data.</text>
</comment>
<feature type="transmembrane region" description="Helical" evidence="1">
    <location>
        <begin position="49"/>
        <end position="68"/>
    </location>
</feature>
<proteinExistence type="predicted"/>
<dbReference type="EMBL" id="PZKE01000021">
    <property type="protein sequence ID" value="PTE13012.1"/>
    <property type="molecule type" value="Genomic_DNA"/>
</dbReference>
<keyword evidence="3" id="KW-1185">Reference proteome</keyword>
<keyword evidence="1" id="KW-1133">Transmembrane helix</keyword>
<dbReference type="Proteomes" id="UP000241362">
    <property type="component" value="Unassembled WGS sequence"/>
</dbReference>
<gene>
    <name evidence="2" type="ORF">C5F44_15680</name>
</gene>